<proteinExistence type="inferred from homology"/>
<evidence type="ECO:0000259" key="3">
    <source>
        <dbReference type="PROSITE" id="PS50801"/>
    </source>
</evidence>
<evidence type="ECO:0000256" key="2">
    <source>
        <dbReference type="RuleBase" id="RU003749"/>
    </source>
</evidence>
<sequence length="121" mass="13570">MTSLFHLCTACPHTHVSRDVRDGLTVVRIRGEVDIATAPEIQARLDEATRPTVPRVLIDLTDVDFMDCSGLRLLVRAERRVRERSGELRLLFHQPAIHKLLRAGGLAARFRTAAPPLERSP</sequence>
<dbReference type="RefSeq" id="WP_188340623.1">
    <property type="nucleotide sequence ID" value="NZ_CP061281.1"/>
</dbReference>
<keyword evidence="5" id="KW-1185">Reference proteome</keyword>
<comment type="similarity">
    <text evidence="1 2">Belongs to the anti-sigma-factor antagonist family.</text>
</comment>
<dbReference type="Pfam" id="PF01740">
    <property type="entry name" value="STAS"/>
    <property type="match status" value="1"/>
</dbReference>
<dbReference type="SUPFAM" id="SSF52091">
    <property type="entry name" value="SpoIIaa-like"/>
    <property type="match status" value="1"/>
</dbReference>
<accession>A0A7H1BGV7</accession>
<dbReference type="PANTHER" id="PTHR33495:SF2">
    <property type="entry name" value="ANTI-SIGMA FACTOR ANTAGONIST TM_1081-RELATED"/>
    <property type="match status" value="1"/>
</dbReference>
<dbReference type="CDD" id="cd07043">
    <property type="entry name" value="STAS_anti-anti-sigma_factors"/>
    <property type="match status" value="1"/>
</dbReference>
<evidence type="ECO:0000256" key="1">
    <source>
        <dbReference type="ARBA" id="ARBA00009013"/>
    </source>
</evidence>
<dbReference type="InterPro" id="IPR036513">
    <property type="entry name" value="STAS_dom_sf"/>
</dbReference>
<dbReference type="AlphaFoldDB" id="A0A7H1BGV7"/>
<dbReference type="NCBIfam" id="TIGR00377">
    <property type="entry name" value="ant_ant_sig"/>
    <property type="match status" value="1"/>
</dbReference>
<dbReference type="PANTHER" id="PTHR33495">
    <property type="entry name" value="ANTI-SIGMA FACTOR ANTAGONIST TM_1081-RELATED-RELATED"/>
    <property type="match status" value="1"/>
</dbReference>
<evidence type="ECO:0000313" key="5">
    <source>
        <dbReference type="Proteomes" id="UP000516428"/>
    </source>
</evidence>
<dbReference type="KEGG" id="sxn:IAG42_33035"/>
<protein>
    <recommendedName>
        <fullName evidence="2">Anti-sigma factor antagonist</fullName>
    </recommendedName>
</protein>
<name>A0A7H1BGV7_9ACTN</name>
<evidence type="ECO:0000313" key="4">
    <source>
        <dbReference type="EMBL" id="QNS07962.1"/>
    </source>
</evidence>
<feature type="domain" description="STAS" evidence="3">
    <location>
        <begin position="14"/>
        <end position="121"/>
    </location>
</feature>
<dbReference type="Gene3D" id="3.30.750.24">
    <property type="entry name" value="STAS domain"/>
    <property type="match status" value="1"/>
</dbReference>
<dbReference type="EMBL" id="CP061281">
    <property type="protein sequence ID" value="QNS07962.1"/>
    <property type="molecule type" value="Genomic_DNA"/>
</dbReference>
<dbReference type="GO" id="GO:0043856">
    <property type="term" value="F:anti-sigma factor antagonist activity"/>
    <property type="evidence" value="ECO:0007669"/>
    <property type="project" value="InterPro"/>
</dbReference>
<reference evidence="4 5" key="1">
    <citation type="submission" date="2020-09" db="EMBL/GenBank/DDBJ databases">
        <title>A novel species.</title>
        <authorList>
            <person name="Gao J."/>
        </authorList>
    </citation>
    <scope>NUCLEOTIDE SEQUENCE [LARGE SCALE GENOMIC DNA]</scope>
    <source>
        <strain evidence="4 5">CRXT-Y-14</strain>
    </source>
</reference>
<gene>
    <name evidence="4" type="ORF">IAG42_33035</name>
</gene>
<dbReference type="PROSITE" id="PS50801">
    <property type="entry name" value="STAS"/>
    <property type="match status" value="1"/>
</dbReference>
<organism evidence="4 5">
    <name type="scientific">Streptomyces xanthii</name>
    <dbReference type="NCBI Taxonomy" id="2768069"/>
    <lineage>
        <taxon>Bacteria</taxon>
        <taxon>Bacillati</taxon>
        <taxon>Actinomycetota</taxon>
        <taxon>Actinomycetes</taxon>
        <taxon>Kitasatosporales</taxon>
        <taxon>Streptomycetaceae</taxon>
        <taxon>Streptomyces</taxon>
    </lineage>
</organism>
<dbReference type="InterPro" id="IPR003658">
    <property type="entry name" value="Anti-sigma_ant"/>
</dbReference>
<dbReference type="PROSITE" id="PS51354">
    <property type="entry name" value="GLUTAREDOXIN_2"/>
    <property type="match status" value="1"/>
</dbReference>
<dbReference type="Proteomes" id="UP000516428">
    <property type="component" value="Chromosome"/>
</dbReference>
<dbReference type="InterPro" id="IPR002645">
    <property type="entry name" value="STAS_dom"/>
</dbReference>